<dbReference type="Gene3D" id="3.30.1490.150">
    <property type="entry name" value="Hypothetical protein ph0010, domain 2"/>
    <property type="match status" value="1"/>
</dbReference>
<dbReference type="Pfam" id="PF01871">
    <property type="entry name" value="AMMECR1"/>
    <property type="match status" value="1"/>
</dbReference>
<dbReference type="CDD" id="cd07361">
    <property type="entry name" value="MEMO_like"/>
    <property type="match status" value="1"/>
</dbReference>
<dbReference type="PROSITE" id="PS51112">
    <property type="entry name" value="AMMECR1"/>
    <property type="match status" value="1"/>
</dbReference>
<evidence type="ECO:0000313" key="5">
    <source>
        <dbReference type="Proteomes" id="UP000278222"/>
    </source>
</evidence>
<dbReference type="NCBIfam" id="TIGR04336">
    <property type="entry name" value="AmmeMemoSam_B"/>
    <property type="match status" value="1"/>
</dbReference>
<comment type="caution">
    <text evidence="4">The sequence shown here is derived from an EMBL/GenBank/DDBJ whole genome shotgun (WGS) entry which is preliminary data.</text>
</comment>
<dbReference type="PANTHER" id="PTHR11060:SF0">
    <property type="entry name" value="PROTEIN MEMO1"/>
    <property type="match status" value="1"/>
</dbReference>
<dbReference type="InterPro" id="IPR002737">
    <property type="entry name" value="MEMO1_fam"/>
</dbReference>
<keyword evidence="5" id="KW-1185">Reference proteome</keyword>
<feature type="domain" description="AMMECR1" evidence="3">
    <location>
        <begin position="276"/>
        <end position="464"/>
    </location>
</feature>
<gene>
    <name evidence="4" type="ORF">EDC65_4990</name>
</gene>
<dbReference type="InterPro" id="IPR027485">
    <property type="entry name" value="AMMECR1_N"/>
</dbReference>
<organism evidence="4 5">
    <name type="scientific">Stella humosa</name>
    <dbReference type="NCBI Taxonomy" id="94"/>
    <lineage>
        <taxon>Bacteria</taxon>
        <taxon>Pseudomonadati</taxon>
        <taxon>Pseudomonadota</taxon>
        <taxon>Alphaproteobacteria</taxon>
        <taxon>Rhodospirillales</taxon>
        <taxon>Stellaceae</taxon>
        <taxon>Stella</taxon>
    </lineage>
</organism>
<dbReference type="SUPFAM" id="SSF143447">
    <property type="entry name" value="AMMECR1-like"/>
    <property type="match status" value="1"/>
</dbReference>
<evidence type="ECO:0000313" key="4">
    <source>
        <dbReference type="EMBL" id="ROP81135.1"/>
    </source>
</evidence>
<evidence type="ECO:0000256" key="2">
    <source>
        <dbReference type="HAMAP-Rule" id="MF_00055"/>
    </source>
</evidence>
<protein>
    <recommendedName>
        <fullName evidence="2">MEMO1 family protein EDC65_4990</fullName>
    </recommendedName>
</protein>
<accession>A0A3N1KUW4</accession>
<proteinExistence type="inferred from homology"/>
<dbReference type="EMBL" id="RJKX01000018">
    <property type="protein sequence ID" value="ROP81135.1"/>
    <property type="molecule type" value="Genomic_DNA"/>
</dbReference>
<dbReference type="InterPro" id="IPR027623">
    <property type="entry name" value="AmmeMemoSam_A"/>
</dbReference>
<dbReference type="InterPro" id="IPR036071">
    <property type="entry name" value="AMMECR1_dom_sf"/>
</dbReference>
<dbReference type="Gene3D" id="3.40.830.10">
    <property type="entry name" value="LigB-like"/>
    <property type="match status" value="1"/>
</dbReference>
<dbReference type="PANTHER" id="PTHR11060">
    <property type="entry name" value="PROTEIN MEMO1"/>
    <property type="match status" value="1"/>
</dbReference>
<dbReference type="AlphaFoldDB" id="A0A3N1KUW4"/>
<dbReference type="Pfam" id="PF01875">
    <property type="entry name" value="Memo"/>
    <property type="match status" value="1"/>
</dbReference>
<dbReference type="Proteomes" id="UP000278222">
    <property type="component" value="Unassembled WGS sequence"/>
</dbReference>
<reference evidence="4 5" key="1">
    <citation type="submission" date="2018-11" db="EMBL/GenBank/DDBJ databases">
        <title>Genomic Encyclopedia of Type Strains, Phase IV (KMG-IV): sequencing the most valuable type-strain genomes for metagenomic binning, comparative biology and taxonomic classification.</title>
        <authorList>
            <person name="Goeker M."/>
        </authorList>
    </citation>
    <scope>NUCLEOTIDE SEQUENCE [LARGE SCALE GENOMIC DNA]</scope>
    <source>
        <strain evidence="4 5">DSM 5900</strain>
    </source>
</reference>
<evidence type="ECO:0000256" key="1">
    <source>
        <dbReference type="ARBA" id="ARBA00006315"/>
    </source>
</evidence>
<comment type="similarity">
    <text evidence="1 2">Belongs to the MEMO1 family.</text>
</comment>
<evidence type="ECO:0000259" key="3">
    <source>
        <dbReference type="PROSITE" id="PS51112"/>
    </source>
</evidence>
<dbReference type="NCBIfam" id="TIGR04335">
    <property type="entry name" value="AmmeMemoSam_A"/>
    <property type="match status" value="1"/>
</dbReference>
<sequence>MLGGMDRIVRQPGVAGVFYPAERAVLAELVVGLLRGARCEIAGPKAVIAPHAGLAYSGAIAATAYRALAANRGTIKRVVLVGPTHRMGVKGIALPRADAFATPLGEIPVDWPAMAPLLAMPDVAVDDRPFEREHSLEVHLPFIQAALGPVTLIPMLASAVTPERVEAALAAVWGGPETAIIVSSDLSHFHDHETASGFDRACSKAIELLKAEDIGDHQACGRTGIKGLIRMAQRLDMRATTVGLGNSGDTGQPRDRVVGYGAYVFEQAGTARLHPERQGFLLDVARRSIRRGITAGKPIAVQIGDNAPPTLTAHRATFVTLEQEGRLRGCIGSVIAHRPLVEDVAENAFKAAFGDPRFPKLTLGELARCHLSVAILSTPRPIACASEEELVASLRPHLDGVILQDRGRRGLFLPHVWSGLPDRAQFVRQLKAKAGLPRDHWSPTMRAWRFGTEKFAGDLAPPAA</sequence>
<dbReference type="Gene3D" id="3.30.700.20">
    <property type="entry name" value="Hypothetical protein ph0010, domain 1"/>
    <property type="match status" value="1"/>
</dbReference>
<dbReference type="InterPro" id="IPR002733">
    <property type="entry name" value="AMMECR1_domain"/>
</dbReference>
<name>A0A3N1KUW4_9PROT</name>
<dbReference type="HAMAP" id="MF_00055">
    <property type="entry name" value="MEMO1"/>
    <property type="match status" value="1"/>
</dbReference>